<dbReference type="AlphaFoldDB" id="A0A645C068"/>
<dbReference type="Pfam" id="PF02769">
    <property type="entry name" value="AIRS_C"/>
    <property type="match status" value="1"/>
</dbReference>
<dbReference type="InterPro" id="IPR036676">
    <property type="entry name" value="PurM-like_C_sf"/>
</dbReference>
<dbReference type="GO" id="GO:0004756">
    <property type="term" value="F:selenide, water dikinase activity"/>
    <property type="evidence" value="ECO:0007669"/>
    <property type="project" value="UniProtKB-EC"/>
</dbReference>
<name>A0A645C068_9ZZZZ</name>
<protein>
    <submittedName>
        <fullName evidence="2">Selenide, water dikinase</fullName>
        <ecNumber evidence="2">2.7.9.3</ecNumber>
    </submittedName>
</protein>
<organism evidence="2">
    <name type="scientific">bioreactor metagenome</name>
    <dbReference type="NCBI Taxonomy" id="1076179"/>
    <lineage>
        <taxon>unclassified sequences</taxon>
        <taxon>metagenomes</taxon>
        <taxon>ecological metagenomes</taxon>
    </lineage>
</organism>
<reference evidence="2" key="1">
    <citation type="submission" date="2019-08" db="EMBL/GenBank/DDBJ databases">
        <authorList>
            <person name="Kucharzyk K."/>
            <person name="Murdoch R.W."/>
            <person name="Higgins S."/>
            <person name="Loffler F."/>
        </authorList>
    </citation>
    <scope>NUCLEOTIDE SEQUENCE</scope>
</reference>
<feature type="domain" description="PurM-like C-terminal" evidence="1">
    <location>
        <begin position="6"/>
        <end position="50"/>
    </location>
</feature>
<dbReference type="EC" id="2.7.9.3" evidence="2"/>
<proteinExistence type="predicted"/>
<dbReference type="Gene3D" id="3.90.650.10">
    <property type="entry name" value="PurM-like C-terminal domain"/>
    <property type="match status" value="1"/>
</dbReference>
<keyword evidence="2" id="KW-0418">Kinase</keyword>
<dbReference type="InterPro" id="IPR010918">
    <property type="entry name" value="PurM-like_C_dom"/>
</dbReference>
<dbReference type="SUPFAM" id="SSF56042">
    <property type="entry name" value="PurM C-terminal domain-like"/>
    <property type="match status" value="1"/>
</dbReference>
<accession>A0A645C068</accession>
<sequence length="51" mass="5573">MLFDPQTSGGLLVSISASEGKELMEELSKLEIPCEVIGEVIPKEEKNIIVE</sequence>
<gene>
    <name evidence="2" type="primary">selD_24</name>
    <name evidence="2" type="ORF">SDC9_117675</name>
</gene>
<keyword evidence="2" id="KW-0808">Transferase</keyword>
<evidence type="ECO:0000259" key="1">
    <source>
        <dbReference type="Pfam" id="PF02769"/>
    </source>
</evidence>
<dbReference type="EMBL" id="VSSQ01023642">
    <property type="protein sequence ID" value="MPM70717.1"/>
    <property type="molecule type" value="Genomic_DNA"/>
</dbReference>
<comment type="caution">
    <text evidence="2">The sequence shown here is derived from an EMBL/GenBank/DDBJ whole genome shotgun (WGS) entry which is preliminary data.</text>
</comment>
<evidence type="ECO:0000313" key="2">
    <source>
        <dbReference type="EMBL" id="MPM70717.1"/>
    </source>
</evidence>